<comment type="caution">
    <text evidence="1">The sequence shown here is derived from an EMBL/GenBank/DDBJ whole genome shotgun (WGS) entry which is preliminary data.</text>
</comment>
<protein>
    <submittedName>
        <fullName evidence="1">Uncharacterized protein</fullName>
    </submittedName>
</protein>
<organism evidence="1 2">
    <name type="scientific">Dreissena polymorpha</name>
    <name type="common">Zebra mussel</name>
    <name type="synonym">Mytilus polymorpha</name>
    <dbReference type="NCBI Taxonomy" id="45954"/>
    <lineage>
        <taxon>Eukaryota</taxon>
        <taxon>Metazoa</taxon>
        <taxon>Spiralia</taxon>
        <taxon>Lophotrochozoa</taxon>
        <taxon>Mollusca</taxon>
        <taxon>Bivalvia</taxon>
        <taxon>Autobranchia</taxon>
        <taxon>Heteroconchia</taxon>
        <taxon>Euheterodonta</taxon>
        <taxon>Imparidentia</taxon>
        <taxon>Neoheterodontei</taxon>
        <taxon>Myida</taxon>
        <taxon>Dreissenoidea</taxon>
        <taxon>Dreissenidae</taxon>
        <taxon>Dreissena</taxon>
    </lineage>
</organism>
<dbReference type="AlphaFoldDB" id="A0A9D3YY35"/>
<accession>A0A9D3YY35</accession>
<dbReference type="EMBL" id="JAIWYP010000014">
    <property type="protein sequence ID" value="KAH3707155.1"/>
    <property type="molecule type" value="Genomic_DNA"/>
</dbReference>
<keyword evidence="2" id="KW-1185">Reference proteome</keyword>
<name>A0A9D3YY35_DREPO</name>
<evidence type="ECO:0000313" key="1">
    <source>
        <dbReference type="EMBL" id="KAH3707155.1"/>
    </source>
</evidence>
<proteinExistence type="predicted"/>
<reference evidence="1" key="1">
    <citation type="journal article" date="2019" name="bioRxiv">
        <title>The Genome of the Zebra Mussel, Dreissena polymorpha: A Resource for Invasive Species Research.</title>
        <authorList>
            <person name="McCartney M.A."/>
            <person name="Auch B."/>
            <person name="Kono T."/>
            <person name="Mallez S."/>
            <person name="Zhang Y."/>
            <person name="Obille A."/>
            <person name="Becker A."/>
            <person name="Abrahante J.E."/>
            <person name="Garbe J."/>
            <person name="Badalamenti J.P."/>
            <person name="Herman A."/>
            <person name="Mangelson H."/>
            <person name="Liachko I."/>
            <person name="Sullivan S."/>
            <person name="Sone E.D."/>
            <person name="Koren S."/>
            <person name="Silverstein K.A.T."/>
            <person name="Beckman K.B."/>
            <person name="Gohl D.M."/>
        </authorList>
    </citation>
    <scope>NUCLEOTIDE SEQUENCE</scope>
    <source>
        <strain evidence="1">Duluth1</strain>
        <tissue evidence="1">Whole animal</tissue>
    </source>
</reference>
<sequence length="111" mass="12484">MLRTKFQPDGRTDGRTDRTNFYIPSDFFFGDKKNSVTCEITLAVPGPPVELLYRRRDDVRMLCNLPKQVRTAAFWLTDDQKVREAAEARCGSSGCIAVSVGIDTPVVSQRL</sequence>
<gene>
    <name evidence="1" type="ORF">DPMN_066552</name>
</gene>
<reference evidence="1" key="2">
    <citation type="submission" date="2020-11" db="EMBL/GenBank/DDBJ databases">
        <authorList>
            <person name="McCartney M.A."/>
            <person name="Auch B."/>
            <person name="Kono T."/>
            <person name="Mallez S."/>
            <person name="Becker A."/>
            <person name="Gohl D.M."/>
            <person name="Silverstein K.A.T."/>
            <person name="Koren S."/>
            <person name="Bechman K.B."/>
            <person name="Herman A."/>
            <person name="Abrahante J.E."/>
            <person name="Garbe J."/>
        </authorList>
    </citation>
    <scope>NUCLEOTIDE SEQUENCE</scope>
    <source>
        <strain evidence="1">Duluth1</strain>
        <tissue evidence="1">Whole animal</tissue>
    </source>
</reference>
<evidence type="ECO:0000313" key="2">
    <source>
        <dbReference type="Proteomes" id="UP000828390"/>
    </source>
</evidence>
<dbReference type="Proteomes" id="UP000828390">
    <property type="component" value="Unassembled WGS sequence"/>
</dbReference>